<feature type="DNA-binding region" description="Homeobox" evidence="15">
    <location>
        <begin position="214"/>
        <end position="276"/>
    </location>
</feature>
<dbReference type="GO" id="GO:0000981">
    <property type="term" value="F:DNA-binding transcription factor activity, RNA polymerase II-specific"/>
    <property type="evidence" value="ECO:0007669"/>
    <property type="project" value="InterPro"/>
</dbReference>
<proteinExistence type="inferred from homology"/>
<comment type="subunit">
    <text evidence="4">Homodimer.</text>
</comment>
<dbReference type="InterPro" id="IPR001356">
    <property type="entry name" value="HD"/>
</dbReference>
<evidence type="ECO:0000256" key="11">
    <source>
        <dbReference type="ARBA" id="ARBA00023155"/>
    </source>
</evidence>
<evidence type="ECO:0000256" key="5">
    <source>
        <dbReference type="ARBA" id="ARBA00022679"/>
    </source>
</evidence>
<dbReference type="SMART" id="SM00389">
    <property type="entry name" value="HOX"/>
    <property type="match status" value="1"/>
</dbReference>
<evidence type="ECO:0000256" key="6">
    <source>
        <dbReference type="ARBA" id="ARBA00022723"/>
    </source>
</evidence>
<evidence type="ECO:0000256" key="3">
    <source>
        <dbReference type="ARBA" id="ARBA00009406"/>
    </source>
</evidence>
<keyword evidence="7" id="KW-0663">Pyridoxal phosphate</keyword>
<evidence type="ECO:0000256" key="16">
    <source>
        <dbReference type="SAM" id="MobiDB-lite"/>
    </source>
</evidence>
<evidence type="ECO:0000256" key="2">
    <source>
        <dbReference type="ARBA" id="ARBA00004948"/>
    </source>
</evidence>
<organism evidence="17 18">
    <name type="scientific">Pyrenophora teres f. teres</name>
    <dbReference type="NCBI Taxonomy" id="97479"/>
    <lineage>
        <taxon>Eukaryota</taxon>
        <taxon>Fungi</taxon>
        <taxon>Dikarya</taxon>
        <taxon>Ascomycota</taxon>
        <taxon>Pezizomycotina</taxon>
        <taxon>Dothideomycetes</taxon>
        <taxon>Pleosporomycetidae</taxon>
        <taxon>Pleosporales</taxon>
        <taxon>Pleosporineae</taxon>
        <taxon>Pleosporaceae</taxon>
        <taxon>Pyrenophora</taxon>
    </lineage>
</organism>
<comment type="subcellular location">
    <subcellularLocation>
        <location evidence="15">Nucleus</location>
    </subcellularLocation>
</comment>
<gene>
    <name evidence="17" type="ORF">PTTW11_02683</name>
</gene>
<keyword evidence="5" id="KW-0808">Transferase</keyword>
<dbReference type="CDD" id="cd00086">
    <property type="entry name" value="homeodomain"/>
    <property type="match status" value="1"/>
</dbReference>
<dbReference type="Proteomes" id="UP000472372">
    <property type="component" value="Chromosome 2"/>
</dbReference>
<dbReference type="GO" id="GO:0046872">
    <property type="term" value="F:metal ion binding"/>
    <property type="evidence" value="ECO:0007669"/>
    <property type="project" value="UniProtKB-KW"/>
</dbReference>
<evidence type="ECO:0000256" key="8">
    <source>
        <dbReference type="ARBA" id="ARBA00022977"/>
    </source>
</evidence>
<accession>A0A6S6VTN5</accession>
<dbReference type="SUPFAM" id="SSF46689">
    <property type="entry name" value="Homeodomain-like"/>
    <property type="match status" value="1"/>
</dbReference>
<dbReference type="PANTHER" id="PTHR31528">
    <property type="entry name" value="4-AMINO-5-HYDROXYMETHYL-2-METHYLPYRIMIDINE PHOSPHATE SYNTHASE THI11-RELATED"/>
    <property type="match status" value="1"/>
</dbReference>
<dbReference type="GO" id="GO:0016740">
    <property type="term" value="F:transferase activity"/>
    <property type="evidence" value="ECO:0007669"/>
    <property type="project" value="UniProtKB-KW"/>
</dbReference>
<dbReference type="PROSITE" id="PS00027">
    <property type="entry name" value="HOMEOBOX_1"/>
    <property type="match status" value="1"/>
</dbReference>
<comment type="similarity">
    <text evidence="3">Belongs to the NMT1/THI5 family.</text>
</comment>
<feature type="compositionally biased region" description="Polar residues" evidence="16">
    <location>
        <begin position="302"/>
        <end position="316"/>
    </location>
</feature>
<evidence type="ECO:0000256" key="12">
    <source>
        <dbReference type="ARBA" id="ARBA00023242"/>
    </source>
</evidence>
<dbReference type="AlphaFoldDB" id="A0A6S6VTN5"/>
<dbReference type="GO" id="GO:0005634">
    <property type="term" value="C:nucleus"/>
    <property type="evidence" value="ECO:0007669"/>
    <property type="project" value="UniProtKB-SubCell"/>
</dbReference>
<comment type="catalytic activity">
    <reaction evidence="14">
        <text>N(6)-(pyridoxal phosphate)-L-lysyl-[4-amino-5-hydroxymethyl-2-methylpyrimidine phosphate synthase] + L-histidyl-[4-amino-5-hydroxymethyl-2-methylpyrimidine phosphate synthase] + 2 Fe(3+) + 4 H2O = L-lysyl-[4-amino-5-hydroxymethyl-2-methylpyrimidine phosphate synthase] + (2S)-2-amino-5-hydroxy-4-oxopentanoyl-[4-amino-5-hydroxymethyl-2-methylpyrimidine phosphate synthase] + 4-amino-2-methyl-5-(phosphooxymethyl)pyrimidine + 3-oxopropanoate + 2 Fe(2+) + 2 H(+)</text>
        <dbReference type="Rhea" id="RHEA:65756"/>
        <dbReference type="Rhea" id="RHEA-COMP:16892"/>
        <dbReference type="Rhea" id="RHEA-COMP:16893"/>
        <dbReference type="Rhea" id="RHEA-COMP:16894"/>
        <dbReference type="Rhea" id="RHEA-COMP:16895"/>
        <dbReference type="ChEBI" id="CHEBI:15377"/>
        <dbReference type="ChEBI" id="CHEBI:15378"/>
        <dbReference type="ChEBI" id="CHEBI:29033"/>
        <dbReference type="ChEBI" id="CHEBI:29034"/>
        <dbReference type="ChEBI" id="CHEBI:29969"/>
        <dbReference type="ChEBI" id="CHEBI:29979"/>
        <dbReference type="ChEBI" id="CHEBI:33190"/>
        <dbReference type="ChEBI" id="CHEBI:58354"/>
        <dbReference type="ChEBI" id="CHEBI:143915"/>
        <dbReference type="ChEBI" id="CHEBI:157692"/>
    </reaction>
    <physiologicalReaction direction="left-to-right" evidence="14">
        <dbReference type="Rhea" id="RHEA:65757"/>
    </physiologicalReaction>
</comment>
<reference evidence="17" key="1">
    <citation type="submission" date="2021-02" db="EMBL/GenBank/DDBJ databases">
        <authorList>
            <person name="Syme A R."/>
            <person name="Syme A R."/>
            <person name="Moolhuijzen P."/>
        </authorList>
    </citation>
    <scope>NUCLEOTIDE SEQUENCE</scope>
    <source>
        <strain evidence="17">W1-1</strain>
    </source>
</reference>
<dbReference type="InterPro" id="IPR009057">
    <property type="entry name" value="Homeodomain-like_sf"/>
</dbReference>
<dbReference type="InterPro" id="IPR008422">
    <property type="entry name" value="KN_HD"/>
</dbReference>
<dbReference type="SUPFAM" id="SSF53850">
    <property type="entry name" value="Periplasmic binding protein-like II"/>
    <property type="match status" value="1"/>
</dbReference>
<evidence type="ECO:0000256" key="14">
    <source>
        <dbReference type="ARBA" id="ARBA00048179"/>
    </source>
</evidence>
<dbReference type="Pfam" id="PF05920">
    <property type="entry name" value="Homeobox_KN"/>
    <property type="match status" value="1"/>
</dbReference>
<evidence type="ECO:0000313" key="17">
    <source>
        <dbReference type="EMBL" id="CAE7014679.1"/>
    </source>
</evidence>
<dbReference type="GO" id="GO:0009228">
    <property type="term" value="P:thiamine biosynthetic process"/>
    <property type="evidence" value="ECO:0007669"/>
    <property type="project" value="UniProtKB-KW"/>
</dbReference>
<keyword evidence="12 15" id="KW-0539">Nucleus</keyword>
<dbReference type="InterPro" id="IPR027939">
    <property type="entry name" value="NMT1/THI5"/>
</dbReference>
<dbReference type="GO" id="GO:0003677">
    <property type="term" value="F:DNA binding"/>
    <property type="evidence" value="ECO:0007669"/>
    <property type="project" value="UniProtKB-UniRule"/>
</dbReference>
<evidence type="ECO:0000256" key="7">
    <source>
        <dbReference type="ARBA" id="ARBA00022898"/>
    </source>
</evidence>
<feature type="region of interest" description="Disordered" evidence="16">
    <location>
        <begin position="277"/>
        <end position="348"/>
    </location>
</feature>
<protein>
    <recommendedName>
        <fullName evidence="13">Thiamine pyrimidine synthase</fullName>
    </recommendedName>
</protein>
<evidence type="ECO:0000256" key="10">
    <source>
        <dbReference type="ARBA" id="ARBA00023125"/>
    </source>
</evidence>
<name>A0A6S6VTN5_9PLEO</name>
<comment type="pathway">
    <text evidence="2">Cofactor biosynthesis; thiamine diphosphate biosynthesis.</text>
</comment>
<evidence type="ECO:0000256" key="9">
    <source>
        <dbReference type="ARBA" id="ARBA00023004"/>
    </source>
</evidence>
<dbReference type="EMBL" id="HG992978">
    <property type="protein sequence ID" value="CAE7014679.1"/>
    <property type="molecule type" value="Genomic_DNA"/>
</dbReference>
<keyword evidence="11 15" id="KW-0371">Homeobox</keyword>
<evidence type="ECO:0000313" key="18">
    <source>
        <dbReference type="Proteomes" id="UP000472372"/>
    </source>
</evidence>
<keyword evidence="10 15" id="KW-0238">DNA-binding</keyword>
<sequence>MLPPSGKVKAASIWSFDSGYGSNTLEEDDNFQTNYHASSSTYQVPSSLSSVGYGGLANFQSDGRLRLRLPGSPVEPVITKLNVFTTQAGFNTELLAPTHADKRDECITCQLWNITNPDEGLKCSDCSGDTSVVPNVINHQNKQFKTQTTRPNTSSVLQPKRLSQKRGARRCSACEVAALIDLDHSSTCSSCSQNARLSSPESPICSSKIKRSEVRRPPTKLESHALRCLKEWLHENRKNPYPDADTKLSLAQQCGITEKQINTWFTNARARGKPFKYNASDSASEDEGCPTSRRSSIAPAVKNNNSMSPTAQNNPNYPYVSRSTSSSYSQEIDIHSTSRRGKKKDYGQLDVFSATPHTLQIPSKPRITTISAKGNSSKTWQCTFCYQHIAHKSWRRHEETQHRPKRKWTCLLTGPRLQVVSGTANSTYCVFCKISDPSEDHLLLAHRISECANKSEHERTFLRPDHLRQHVNNFHKAPLDGKVRDLWRRGGTGNETAEDWICGFCGHELKTWEARETHIARHFKDGSTMADWKEYTSLSAGADSSKKRPTSSEGRPNALPKVARMHTDLPLRQQQHHESDSMIVDGLDLSFTIADTHTMLSLSPLDATFGSFVSQIWDHGYADISGMDLYDRGNALDNGYDSALPGFDNGEFGFEDSGAGWPDEGTLDLSECWLCIRTQVKMLTDKITFLTNWHATPYHAPLYLAQSLGYFKDEGIKVALLEPNDPSVRSSPIYMTYSSLPDQDVTEIIGSGKVDLGFKAMIHTLAAAARGFPVQSIGSLLNEPFTGVVYLTSSGITPDFTTLKGKKIGYVGEFGKIQLDELTAHYGMSPDDYQAVRVGMNVTRSIITGEIDAGIGLENVQMVELEEWLVSQNRSRDEVKMLRIDELAQLGCCCFCSILYIGNNAFIEKNPEKVRAFLRACKRATDFVLASPDEAWDMFCNFKSAMNTPVNRKIFERSFAYFSPDLQNVKRDWEKVTRYGKRLGVLDDGFTPNYTNEYLAWGLEQEADDPTGDQKRMVDLQEGVKQHGGFKRLETISGKTVVGAAAPAAM</sequence>
<dbReference type="UniPathway" id="UPA00060"/>
<keyword evidence="9" id="KW-0408">Iron</keyword>
<dbReference type="PROSITE" id="PS50071">
    <property type="entry name" value="HOMEOBOX_2"/>
    <property type="match status" value="1"/>
</dbReference>
<dbReference type="InterPro" id="IPR015168">
    <property type="entry name" value="SsuA/THI5"/>
</dbReference>
<keyword evidence="6" id="KW-0479">Metal-binding</keyword>
<dbReference type="PANTHER" id="PTHR31528:SF1">
    <property type="entry name" value="4-AMINO-5-HYDROXYMETHYL-2-METHYLPYRIMIDINE PHOSPHATE SYNTHASE THI11-RELATED"/>
    <property type="match status" value="1"/>
</dbReference>
<dbReference type="Pfam" id="PF09084">
    <property type="entry name" value="NMT1"/>
    <property type="match status" value="1"/>
</dbReference>
<comment type="function">
    <text evidence="1">Responsible for the formation of the pyrimidine heterocycle in the thiamine biosynthesis pathway. Catalyzes the formation of hydroxymethylpyrimidine phosphate (HMP-P) from histidine and pyridoxal phosphate (PLP). The protein uses PLP and the active site histidine to form HMP-P, generating an inactive enzyme. The enzyme can only undergo a single turnover, which suggests it is a suicide enzyme.</text>
</comment>
<dbReference type="Gene3D" id="1.10.10.60">
    <property type="entry name" value="Homeodomain-like"/>
    <property type="match status" value="1"/>
</dbReference>
<dbReference type="InterPro" id="IPR017970">
    <property type="entry name" value="Homeobox_CS"/>
</dbReference>
<evidence type="ECO:0000256" key="1">
    <source>
        <dbReference type="ARBA" id="ARBA00003469"/>
    </source>
</evidence>
<dbReference type="Gene3D" id="3.40.190.10">
    <property type="entry name" value="Periplasmic binding protein-like II"/>
    <property type="match status" value="2"/>
</dbReference>
<dbReference type="GO" id="GO:0009229">
    <property type="term" value="P:thiamine diphosphate biosynthetic process"/>
    <property type="evidence" value="ECO:0007669"/>
    <property type="project" value="UniProtKB-UniPathway"/>
</dbReference>
<evidence type="ECO:0000256" key="4">
    <source>
        <dbReference type="ARBA" id="ARBA00011738"/>
    </source>
</evidence>
<dbReference type="CDD" id="cd13650">
    <property type="entry name" value="PBP2_THI5"/>
    <property type="match status" value="1"/>
</dbReference>
<evidence type="ECO:0000256" key="15">
    <source>
        <dbReference type="PROSITE-ProRule" id="PRU00108"/>
    </source>
</evidence>
<evidence type="ECO:0000256" key="13">
    <source>
        <dbReference type="ARBA" id="ARBA00033171"/>
    </source>
</evidence>
<keyword evidence="8" id="KW-0784">Thiamine biosynthesis</keyword>